<reference evidence="1" key="1">
    <citation type="submission" date="2018-02" db="EMBL/GenBank/DDBJ databases">
        <title>Rhizophora mucronata_Transcriptome.</title>
        <authorList>
            <person name="Meera S.P."/>
            <person name="Sreeshan A."/>
            <person name="Augustine A."/>
        </authorList>
    </citation>
    <scope>NUCLEOTIDE SEQUENCE</scope>
    <source>
        <tissue evidence="1">Leaf</tissue>
    </source>
</reference>
<protein>
    <submittedName>
        <fullName evidence="1">Uncharacterized protein</fullName>
    </submittedName>
</protein>
<organism evidence="1">
    <name type="scientific">Rhizophora mucronata</name>
    <name type="common">Asiatic mangrove</name>
    <dbReference type="NCBI Taxonomy" id="61149"/>
    <lineage>
        <taxon>Eukaryota</taxon>
        <taxon>Viridiplantae</taxon>
        <taxon>Streptophyta</taxon>
        <taxon>Embryophyta</taxon>
        <taxon>Tracheophyta</taxon>
        <taxon>Spermatophyta</taxon>
        <taxon>Magnoliopsida</taxon>
        <taxon>eudicotyledons</taxon>
        <taxon>Gunneridae</taxon>
        <taxon>Pentapetalae</taxon>
        <taxon>rosids</taxon>
        <taxon>fabids</taxon>
        <taxon>Malpighiales</taxon>
        <taxon>Rhizophoraceae</taxon>
        <taxon>Rhizophora</taxon>
    </lineage>
</organism>
<proteinExistence type="predicted"/>
<evidence type="ECO:0000313" key="1">
    <source>
        <dbReference type="EMBL" id="MBW93799.1"/>
    </source>
</evidence>
<dbReference type="AlphaFoldDB" id="A0A2P2JK17"/>
<dbReference type="EMBL" id="GGEC01013316">
    <property type="protein sequence ID" value="MBW93799.1"/>
    <property type="molecule type" value="Transcribed_RNA"/>
</dbReference>
<sequence length="39" mass="4366">MHREQNMVADWMSRHVLSSSLGLCDFNKPSGSGGEMLEQ</sequence>
<name>A0A2P2JK17_RHIMU</name>
<accession>A0A2P2JK17</accession>